<dbReference type="Pfam" id="PF06041">
    <property type="entry name" value="DUF924"/>
    <property type="match status" value="1"/>
</dbReference>
<dbReference type="InterPro" id="IPR011990">
    <property type="entry name" value="TPR-like_helical_dom_sf"/>
</dbReference>
<dbReference type="InterPro" id="IPR010323">
    <property type="entry name" value="DUF924"/>
</dbReference>
<dbReference type="OrthoDB" id="7593450at2"/>
<dbReference type="SUPFAM" id="SSF48452">
    <property type="entry name" value="TPR-like"/>
    <property type="match status" value="1"/>
</dbReference>
<reference evidence="1 2" key="1">
    <citation type="submission" date="2018-10" db="EMBL/GenBank/DDBJ databases">
        <authorList>
            <person name="Criscuolo A."/>
        </authorList>
    </citation>
    <scope>NUCLEOTIDE SEQUENCE [LARGE SCALE GENOMIC DNA]</scope>
    <source>
        <strain evidence="1">DnA1</strain>
    </source>
</reference>
<dbReference type="PANTHER" id="PTHR23004:SF7">
    <property type="entry name" value="DUF924-DOMAIN-CONTAINING PROTEIN"/>
    <property type="match status" value="1"/>
</dbReference>
<accession>A0A3P4AZ74</accession>
<dbReference type="AlphaFoldDB" id="A0A3P4AZ74"/>
<dbReference type="Proteomes" id="UP000277294">
    <property type="component" value="Unassembled WGS sequence"/>
</dbReference>
<gene>
    <name evidence="1" type="ORF">PIGHUM_01446</name>
</gene>
<evidence type="ECO:0000313" key="2">
    <source>
        <dbReference type="Proteomes" id="UP000277294"/>
    </source>
</evidence>
<organism evidence="1 2">
    <name type="scientific">Pigmentiphaga humi</name>
    <dbReference type="NCBI Taxonomy" id="2478468"/>
    <lineage>
        <taxon>Bacteria</taxon>
        <taxon>Pseudomonadati</taxon>
        <taxon>Pseudomonadota</taxon>
        <taxon>Betaproteobacteria</taxon>
        <taxon>Burkholderiales</taxon>
        <taxon>Alcaligenaceae</taxon>
        <taxon>Pigmentiphaga</taxon>
    </lineage>
</organism>
<proteinExistence type="predicted"/>
<keyword evidence="2" id="KW-1185">Reference proteome</keyword>
<protein>
    <recommendedName>
        <fullName evidence="3">DUF924 domain-containing protein</fullName>
    </recommendedName>
</protein>
<dbReference type="Gene3D" id="1.20.58.320">
    <property type="entry name" value="TPR-like"/>
    <property type="match status" value="1"/>
</dbReference>
<evidence type="ECO:0000313" key="1">
    <source>
        <dbReference type="EMBL" id="VCU69384.1"/>
    </source>
</evidence>
<name>A0A3P4AZ74_9BURK</name>
<dbReference type="Gene3D" id="1.25.40.10">
    <property type="entry name" value="Tetratricopeptide repeat domain"/>
    <property type="match status" value="1"/>
</dbReference>
<evidence type="ECO:0008006" key="3">
    <source>
        <dbReference type="Google" id="ProtNLM"/>
    </source>
</evidence>
<dbReference type="RefSeq" id="WP_124078731.1">
    <property type="nucleotide sequence ID" value="NZ_UWPJ01000013.1"/>
</dbReference>
<dbReference type="PANTHER" id="PTHR23004">
    <property type="entry name" value="DOUBLECORTIN DOMAIN CONTAINING 2"/>
    <property type="match status" value="1"/>
</dbReference>
<sequence>MQRPAWQDVLDFWFLPPDDPGHLKPRPAWFQKNAGFDAEIRARFQTLVEQALAGRLAEWRRELDGALARILLLDQFPRNVWRDTPRAFAGDAQAQADALALIDSGRYLQLPPVKREFVYLPLMHSENLGMQERCVALYTTLTHEHPASQNSLDYAVRHRDIIARFGRFPHRNAALGRASTAEELEFLKQPGSSF</sequence>
<dbReference type="EMBL" id="UWPJ01000013">
    <property type="protein sequence ID" value="VCU69384.1"/>
    <property type="molecule type" value="Genomic_DNA"/>
</dbReference>